<feature type="transmembrane region" description="Helical" evidence="2">
    <location>
        <begin position="256"/>
        <end position="280"/>
    </location>
</feature>
<feature type="transmembrane region" description="Helical" evidence="2">
    <location>
        <begin position="351"/>
        <end position="374"/>
    </location>
</feature>
<name>A0A835Y403_9CHLO</name>
<keyword evidence="4" id="KW-1185">Reference proteome</keyword>
<comment type="caution">
    <text evidence="3">The sequence shown here is derived from an EMBL/GenBank/DDBJ whole genome shotgun (WGS) entry which is preliminary data.</text>
</comment>
<feature type="transmembrane region" description="Helical" evidence="2">
    <location>
        <begin position="300"/>
        <end position="322"/>
    </location>
</feature>
<evidence type="ECO:0000256" key="2">
    <source>
        <dbReference type="SAM" id="Phobius"/>
    </source>
</evidence>
<organism evidence="3 4">
    <name type="scientific">Edaphochlamys debaryana</name>
    <dbReference type="NCBI Taxonomy" id="47281"/>
    <lineage>
        <taxon>Eukaryota</taxon>
        <taxon>Viridiplantae</taxon>
        <taxon>Chlorophyta</taxon>
        <taxon>core chlorophytes</taxon>
        <taxon>Chlorophyceae</taxon>
        <taxon>CS clade</taxon>
        <taxon>Chlamydomonadales</taxon>
        <taxon>Chlamydomonadales incertae sedis</taxon>
        <taxon>Edaphochlamys</taxon>
    </lineage>
</organism>
<keyword evidence="2" id="KW-1133">Transmembrane helix</keyword>
<keyword evidence="2" id="KW-0812">Transmembrane</keyword>
<dbReference type="EMBL" id="JAEHOE010000060">
    <property type="protein sequence ID" value="KAG2490624.1"/>
    <property type="molecule type" value="Genomic_DNA"/>
</dbReference>
<evidence type="ECO:0000256" key="1">
    <source>
        <dbReference type="SAM" id="MobiDB-lite"/>
    </source>
</evidence>
<proteinExistence type="predicted"/>
<evidence type="ECO:0000313" key="3">
    <source>
        <dbReference type="EMBL" id="KAG2490624.1"/>
    </source>
</evidence>
<feature type="compositionally biased region" description="Polar residues" evidence="1">
    <location>
        <begin position="143"/>
        <end position="159"/>
    </location>
</feature>
<gene>
    <name evidence="3" type="ORF">HYH03_011015</name>
</gene>
<dbReference type="Proteomes" id="UP000612055">
    <property type="component" value="Unassembled WGS sequence"/>
</dbReference>
<evidence type="ECO:0000313" key="4">
    <source>
        <dbReference type="Proteomes" id="UP000612055"/>
    </source>
</evidence>
<feature type="region of interest" description="Disordered" evidence="1">
    <location>
        <begin position="1"/>
        <end position="74"/>
    </location>
</feature>
<feature type="region of interest" description="Disordered" evidence="1">
    <location>
        <begin position="140"/>
        <end position="159"/>
    </location>
</feature>
<accession>A0A835Y403</accession>
<dbReference type="OrthoDB" id="544255at2759"/>
<protein>
    <submittedName>
        <fullName evidence="3">Uncharacterized protein</fullName>
    </submittedName>
</protein>
<dbReference type="AlphaFoldDB" id="A0A835Y403"/>
<reference evidence="3" key="1">
    <citation type="journal article" date="2020" name="bioRxiv">
        <title>Comparative genomics of Chlamydomonas.</title>
        <authorList>
            <person name="Craig R.J."/>
            <person name="Hasan A.R."/>
            <person name="Ness R.W."/>
            <person name="Keightley P.D."/>
        </authorList>
    </citation>
    <scope>NUCLEOTIDE SEQUENCE</scope>
    <source>
        <strain evidence="3">CCAP 11/70</strain>
    </source>
</reference>
<feature type="compositionally biased region" description="Low complexity" evidence="1">
    <location>
        <begin position="29"/>
        <end position="42"/>
    </location>
</feature>
<keyword evidence="2" id="KW-0472">Membrane</keyword>
<sequence>MSPPPLSPGHGSRGSAGNSPGPHYGLGGLSSPHGHSLGSIPGVHSHGLGSLPGNHHPPLSPVHTGAYGGVDPYQGRRLSMPGNMQLQGFGPTFCFPNLAPSSMTMSGGAIHQRHSRLGSTHSGPVTGLDSHLGSYASPHHLSRGTTPMASTIPTPRSSVTGSVWGGSEAAYSIDLDDRHRAIRRALSGVERGLDTPVWVARGRLLGRLLLSALFANLLWQELREWRSIKGHGWREWYDVSWAAEEMPPLPTVLSGVCLALLLCGAATSAAAGFLALRLVLQCAQTWEEMVAVLMEQTSNLLPVKELAVVGTVIVFIGHTYYLPDWLRRGRKRSKGKAKGLLYTQQWRPGQVLLLGLGKLLLVPLFVSVCAMQYFDVVNPAVGLEGWKERLLHPYYWAPPGDSSTNNWLPLQAAAYVITMLGISNKAVPSVLAALLVAEAFTCWRFWSPAWISAHYVAYLRRHFCANLAIAGGLLLNLPEGKHDAEAAKRESAIGKKRA</sequence>